<accession>A0A2T7A6M8</accession>
<protein>
    <recommendedName>
        <fullName evidence="3">Transposase Tc1-like domain-containing protein</fullName>
    </recommendedName>
</protein>
<organism evidence="1 2">
    <name type="scientific">Tuber borchii</name>
    <name type="common">White truffle</name>
    <dbReference type="NCBI Taxonomy" id="42251"/>
    <lineage>
        <taxon>Eukaryota</taxon>
        <taxon>Fungi</taxon>
        <taxon>Dikarya</taxon>
        <taxon>Ascomycota</taxon>
        <taxon>Pezizomycotina</taxon>
        <taxon>Pezizomycetes</taxon>
        <taxon>Pezizales</taxon>
        <taxon>Tuberaceae</taxon>
        <taxon>Tuber</taxon>
    </lineage>
</organism>
<dbReference type="STRING" id="42251.A0A2T7A6M8"/>
<dbReference type="Proteomes" id="UP000244722">
    <property type="component" value="Unassembled WGS sequence"/>
</dbReference>
<keyword evidence="2" id="KW-1185">Reference proteome</keyword>
<proteinExistence type="predicted"/>
<name>A0A2T7A6M8_TUBBO</name>
<dbReference type="SUPFAM" id="SSF46689">
    <property type="entry name" value="Homeodomain-like"/>
    <property type="match status" value="1"/>
</dbReference>
<dbReference type="AlphaFoldDB" id="A0A2T7A6M8"/>
<evidence type="ECO:0000313" key="2">
    <source>
        <dbReference type="Proteomes" id="UP000244722"/>
    </source>
</evidence>
<dbReference type="InterPro" id="IPR009057">
    <property type="entry name" value="Homeodomain-like_sf"/>
</dbReference>
<comment type="caution">
    <text evidence="1">The sequence shown here is derived from an EMBL/GenBank/DDBJ whole genome shotgun (WGS) entry which is preliminary data.</text>
</comment>
<dbReference type="OrthoDB" id="5413729at2759"/>
<dbReference type="EMBL" id="NESQ01000013">
    <property type="protein sequence ID" value="PUU83401.1"/>
    <property type="molecule type" value="Genomic_DNA"/>
</dbReference>
<gene>
    <name evidence="1" type="ORF">B9Z19DRAFT_1119379</name>
</gene>
<evidence type="ECO:0000313" key="1">
    <source>
        <dbReference type="EMBL" id="PUU83401.1"/>
    </source>
</evidence>
<evidence type="ECO:0008006" key="3">
    <source>
        <dbReference type="Google" id="ProtNLM"/>
    </source>
</evidence>
<reference evidence="1 2" key="1">
    <citation type="submission" date="2017-04" db="EMBL/GenBank/DDBJ databases">
        <title>Draft genome sequence of Tuber borchii Vittad., a whitish edible truffle.</title>
        <authorList>
            <consortium name="DOE Joint Genome Institute"/>
            <person name="Murat C."/>
            <person name="Kuo A."/>
            <person name="Barry K.W."/>
            <person name="Clum A."/>
            <person name="Dockter R.B."/>
            <person name="Fauchery L."/>
            <person name="Iotti M."/>
            <person name="Kohler A."/>
            <person name="Labutti K."/>
            <person name="Lindquist E.A."/>
            <person name="Lipzen A."/>
            <person name="Ohm R.A."/>
            <person name="Wang M."/>
            <person name="Grigoriev I.V."/>
            <person name="Zambonelli A."/>
            <person name="Martin F.M."/>
        </authorList>
    </citation>
    <scope>NUCLEOTIDE SEQUENCE [LARGE SCALE GENOMIC DNA]</scope>
    <source>
        <strain evidence="1 2">Tbo3840</strain>
    </source>
</reference>
<sequence>MSGKETTRDERVQIIALQDKASLTWKEIGRKLNIDFHTCQKIYKYVKINRTPSNKRRSGRPMLFGAEEKTELLAFVTHNKRTRRLQWEEIIAEVGYSYSVRTIRSVMALLKYHKRLPHKKLVQTIS</sequence>